<dbReference type="KEGG" id="psco:LY89DRAFT_736524"/>
<dbReference type="RefSeq" id="XP_018068846.1">
    <property type="nucleotide sequence ID" value="XM_018220130.1"/>
</dbReference>
<dbReference type="Proteomes" id="UP000070700">
    <property type="component" value="Unassembled WGS sequence"/>
</dbReference>
<feature type="region of interest" description="Disordered" evidence="1">
    <location>
        <begin position="237"/>
        <end position="260"/>
    </location>
</feature>
<protein>
    <recommendedName>
        <fullName evidence="4">C2H2-type domain-containing protein</fullName>
    </recommendedName>
</protein>
<evidence type="ECO:0008006" key="4">
    <source>
        <dbReference type="Google" id="ProtNLM"/>
    </source>
</evidence>
<sequence>MLLLDHFENGTQESWGVDNIVTSQDGSRNLMTRMQGLLSGHTFESSIKPSESEYRRLRCSLEEMVKSLGNLNLSWDQSCRDIVKSLVAGDSKIMPHNNYYLADTRTEKDNSNLYEQSTAFPVETPFLPSVSSSSKPGIVSLATKRATFTPAEAIVTGQDMKVLSHIPTSIEDAVLKGSLEEQKHYLVDRVIGEFWKKYKHHFVSYGNVVSDSSSLPEQEYNNNSSISSITDPVSIASAAAGDGPPGGDNGRKGYTNLSETPSNRIRDDLFACPFRKRDPAKYNVHDWQTCSLNPYRSITLVKQHLYRSHCVFQCSRCKITFDNKEQLETHQLDATICELSSAPLSDGITSDIQQQLMMRKPGARGAVENWMNIYRILFPTAPLPNSPYFEPPSEEELTLENTDRELDDYESYVRSQLPTSLRSALEATPNVSMKEPFGMSFEDLLQECQDATFARYREEKLASPSVPPLRSDSVDPTAISSVHVHAHSDVEFL</sequence>
<dbReference type="InParanoid" id="A0A194X2S8"/>
<keyword evidence="3" id="KW-1185">Reference proteome</keyword>
<accession>A0A194X2S8</accession>
<reference evidence="2 3" key="1">
    <citation type="submission" date="2015-10" db="EMBL/GenBank/DDBJ databases">
        <title>Full genome of DAOMC 229536 Phialocephala scopiformis, a fungal endophyte of spruce producing the potent anti-insectan compound rugulosin.</title>
        <authorList>
            <consortium name="DOE Joint Genome Institute"/>
            <person name="Walker A.K."/>
            <person name="Frasz S.L."/>
            <person name="Seifert K.A."/>
            <person name="Miller J.D."/>
            <person name="Mondo S.J."/>
            <person name="Labutti K."/>
            <person name="Lipzen A."/>
            <person name="Dockter R."/>
            <person name="Kennedy M."/>
            <person name="Grigoriev I.V."/>
            <person name="Spatafora J.W."/>
        </authorList>
    </citation>
    <scope>NUCLEOTIDE SEQUENCE [LARGE SCALE GENOMIC DNA]</scope>
    <source>
        <strain evidence="2 3">CBS 120377</strain>
    </source>
</reference>
<name>A0A194X2S8_MOLSC</name>
<proteinExistence type="predicted"/>
<dbReference type="PANTHER" id="PTHR38166:SF1">
    <property type="entry name" value="C2H2-TYPE DOMAIN-CONTAINING PROTEIN"/>
    <property type="match status" value="1"/>
</dbReference>
<dbReference type="EMBL" id="KQ947420">
    <property type="protein sequence ID" value="KUJ14491.1"/>
    <property type="molecule type" value="Genomic_DNA"/>
</dbReference>
<organism evidence="2 3">
    <name type="scientific">Mollisia scopiformis</name>
    <name type="common">Conifer needle endophyte fungus</name>
    <name type="synonym">Phialocephala scopiformis</name>
    <dbReference type="NCBI Taxonomy" id="149040"/>
    <lineage>
        <taxon>Eukaryota</taxon>
        <taxon>Fungi</taxon>
        <taxon>Dikarya</taxon>
        <taxon>Ascomycota</taxon>
        <taxon>Pezizomycotina</taxon>
        <taxon>Leotiomycetes</taxon>
        <taxon>Helotiales</taxon>
        <taxon>Mollisiaceae</taxon>
        <taxon>Mollisia</taxon>
    </lineage>
</organism>
<gene>
    <name evidence="2" type="ORF">LY89DRAFT_736524</name>
</gene>
<evidence type="ECO:0000256" key="1">
    <source>
        <dbReference type="SAM" id="MobiDB-lite"/>
    </source>
</evidence>
<evidence type="ECO:0000313" key="3">
    <source>
        <dbReference type="Proteomes" id="UP000070700"/>
    </source>
</evidence>
<dbReference type="PANTHER" id="PTHR38166">
    <property type="entry name" value="C2H2-TYPE DOMAIN-CONTAINING PROTEIN-RELATED"/>
    <property type="match status" value="1"/>
</dbReference>
<dbReference type="AlphaFoldDB" id="A0A194X2S8"/>
<dbReference type="OrthoDB" id="5382659at2759"/>
<evidence type="ECO:0000313" key="2">
    <source>
        <dbReference type="EMBL" id="KUJ14491.1"/>
    </source>
</evidence>
<dbReference type="GeneID" id="28829856"/>